<gene>
    <name evidence="2" type="ORF">X801_06296</name>
</gene>
<evidence type="ECO:0000313" key="2">
    <source>
        <dbReference type="EMBL" id="OON17861.1"/>
    </source>
</evidence>
<dbReference type="Proteomes" id="UP000243686">
    <property type="component" value="Unassembled WGS sequence"/>
</dbReference>
<sequence length="188" mass="19804">RGVVAVKFDSPDGILHVGNKTEITCTTEEGENGASGGQLAIKDLNSRTDLVSIETSAHKIKPPASGATYTKYGSTSVECKYEPNPSNLSKLSQILTVRILPNPLDGTLDGENSGNPEVTSGSTKEFQCDLVPLDAAKSLNGKWKATVDPVGAATVTELEDGSAVQLEAHPREIYGPGVAKFQHLEISV</sequence>
<feature type="compositionally biased region" description="Polar residues" evidence="1">
    <location>
        <begin position="110"/>
        <end position="125"/>
    </location>
</feature>
<feature type="non-terminal residue" evidence="2">
    <location>
        <position position="188"/>
    </location>
</feature>
<name>A0A1S8WTX4_OPIVI</name>
<reference evidence="2 3" key="1">
    <citation type="submission" date="2015-03" db="EMBL/GenBank/DDBJ databases">
        <title>Draft genome of the nematode, Opisthorchis viverrini.</title>
        <authorList>
            <person name="Mitreva M."/>
        </authorList>
    </citation>
    <scope>NUCLEOTIDE SEQUENCE [LARGE SCALE GENOMIC DNA]</scope>
    <source>
        <strain evidence="2">Khon Kaen</strain>
    </source>
</reference>
<dbReference type="EMBL" id="KV894799">
    <property type="protein sequence ID" value="OON17861.1"/>
    <property type="molecule type" value="Genomic_DNA"/>
</dbReference>
<dbReference type="AlphaFoldDB" id="A0A1S8WTX4"/>
<protein>
    <submittedName>
        <fullName evidence="2">Uncharacterized protein</fullName>
    </submittedName>
</protein>
<proteinExistence type="predicted"/>
<feature type="non-terminal residue" evidence="2">
    <location>
        <position position="1"/>
    </location>
</feature>
<feature type="region of interest" description="Disordered" evidence="1">
    <location>
        <begin position="105"/>
        <end position="125"/>
    </location>
</feature>
<accession>A0A1S8WTX4</accession>
<organism evidence="2 3">
    <name type="scientific">Opisthorchis viverrini</name>
    <name type="common">Southeast Asian liver fluke</name>
    <dbReference type="NCBI Taxonomy" id="6198"/>
    <lineage>
        <taxon>Eukaryota</taxon>
        <taxon>Metazoa</taxon>
        <taxon>Spiralia</taxon>
        <taxon>Lophotrochozoa</taxon>
        <taxon>Platyhelminthes</taxon>
        <taxon>Trematoda</taxon>
        <taxon>Digenea</taxon>
        <taxon>Opisthorchiida</taxon>
        <taxon>Opisthorchiata</taxon>
        <taxon>Opisthorchiidae</taxon>
        <taxon>Opisthorchis</taxon>
    </lineage>
</organism>
<evidence type="ECO:0000256" key="1">
    <source>
        <dbReference type="SAM" id="MobiDB-lite"/>
    </source>
</evidence>
<evidence type="ECO:0000313" key="3">
    <source>
        <dbReference type="Proteomes" id="UP000243686"/>
    </source>
</evidence>
<keyword evidence="3" id="KW-1185">Reference proteome</keyword>